<dbReference type="Gene3D" id="3.40.50.300">
    <property type="entry name" value="P-loop containing nucleotide triphosphate hydrolases"/>
    <property type="match status" value="1"/>
</dbReference>
<feature type="transmembrane region" description="Helical" evidence="11">
    <location>
        <begin position="175"/>
        <end position="192"/>
    </location>
</feature>
<keyword evidence="5" id="KW-0547">Nucleotide-binding</keyword>
<feature type="transmembrane region" description="Helical" evidence="11">
    <location>
        <begin position="148"/>
        <end position="169"/>
    </location>
</feature>
<feature type="transmembrane region" description="Helical" evidence="11">
    <location>
        <begin position="256"/>
        <end position="278"/>
    </location>
</feature>
<dbReference type="GO" id="GO:0016887">
    <property type="term" value="F:ATP hydrolysis activity"/>
    <property type="evidence" value="ECO:0007669"/>
    <property type="project" value="InterPro"/>
</dbReference>
<dbReference type="GO" id="GO:0005524">
    <property type="term" value="F:ATP binding"/>
    <property type="evidence" value="ECO:0007669"/>
    <property type="project" value="UniProtKB-KW"/>
</dbReference>
<feature type="domain" description="ABC transporter" evidence="12">
    <location>
        <begin position="348"/>
        <end position="584"/>
    </location>
</feature>
<evidence type="ECO:0000256" key="10">
    <source>
        <dbReference type="ARBA" id="ARBA00023136"/>
    </source>
</evidence>
<gene>
    <name evidence="14" type="primary">msbA</name>
    <name evidence="14" type="ORF">EGC76_04830</name>
</gene>
<dbReference type="PROSITE" id="PS50929">
    <property type="entry name" value="ABC_TM1F"/>
    <property type="match status" value="1"/>
</dbReference>
<dbReference type="InterPro" id="IPR003439">
    <property type="entry name" value="ABC_transporter-like_ATP-bd"/>
</dbReference>
<dbReference type="GO" id="GO:0005886">
    <property type="term" value="C:plasma membrane"/>
    <property type="evidence" value="ECO:0007669"/>
    <property type="project" value="UniProtKB-SubCell"/>
</dbReference>
<dbReference type="InterPro" id="IPR011917">
    <property type="entry name" value="ABC_transpr_lipidA"/>
</dbReference>
<dbReference type="RefSeq" id="WP_128351881.1">
    <property type="nucleotide sequence ID" value="NZ_CAXBCQ010000002.1"/>
</dbReference>
<sequence>MSSETISENISETLKKRTFRRLIGYIKPYRAAFIFSVFAMIGYAAVDTFFFSQIETLIDDGLTEQDPTILIYGAIFVPLVFITRGAFNFISTYLLNWVGFRVITTLRQQLFDHMMKLPVSFHDRHSTGDLLSKITYTTQQVAEASSRAILVLIREGAFVIGLLGLMFYISWELSLVFLVVGPLIAKVVSVVSKRFRQVSRRIQTAMGNVTTTAEQMLNGHKVVVMYEGQKRESKRFRDINNVTRNQNMKLINAQTVSTSIIQLIASFSLSMVLILASFPDMLEQLSAGAFTTLLTSMIMLLRPLKQLTTVNSDFQRGIAAAQSIFEVLDEEPEPNAGTYSVEKAQGNIRFEDVTFTYDEAESPALDHVNFEVKPGKILALVGRSGSGKSTISNLLTRFYAPQGGKIYLDGVDIYDYKLKCLRRQFALVSQHVTLFNDSIANNIAYGAHGDVSDERIREVAEQAFITEFTDNLPLGLNTMVGENGVMLSGGQRQRIAIARALLRDAPILILDEATSALDTESERHIQKALSQLQQNRTSIVIAHRLSTIESADEILVMEEGKILERGDHQTLLEQQGAYYQLYSLQFSGADL</sequence>
<evidence type="ECO:0000256" key="7">
    <source>
        <dbReference type="ARBA" id="ARBA00022967"/>
    </source>
</evidence>
<dbReference type="PROSITE" id="PS00211">
    <property type="entry name" value="ABC_TRANSPORTER_1"/>
    <property type="match status" value="1"/>
</dbReference>
<evidence type="ECO:0000256" key="9">
    <source>
        <dbReference type="ARBA" id="ARBA00023055"/>
    </source>
</evidence>
<evidence type="ECO:0000256" key="11">
    <source>
        <dbReference type="SAM" id="Phobius"/>
    </source>
</evidence>
<dbReference type="Pfam" id="PF00664">
    <property type="entry name" value="ABC_membrane"/>
    <property type="match status" value="1"/>
</dbReference>
<keyword evidence="15" id="KW-1185">Reference proteome</keyword>
<dbReference type="SMART" id="SM00382">
    <property type="entry name" value="AAA"/>
    <property type="match status" value="1"/>
</dbReference>
<dbReference type="InterPro" id="IPR003593">
    <property type="entry name" value="AAA+_ATPase"/>
</dbReference>
<keyword evidence="2" id="KW-0813">Transport</keyword>
<feature type="transmembrane region" description="Helical" evidence="11">
    <location>
        <begin position="71"/>
        <end position="98"/>
    </location>
</feature>
<dbReference type="SUPFAM" id="SSF90123">
    <property type="entry name" value="ABC transporter transmembrane region"/>
    <property type="match status" value="1"/>
</dbReference>
<evidence type="ECO:0000313" key="14">
    <source>
        <dbReference type="EMBL" id="RWU11592.1"/>
    </source>
</evidence>
<dbReference type="NCBIfam" id="TIGR02203">
    <property type="entry name" value="MsbA_lipidA"/>
    <property type="match status" value="1"/>
</dbReference>
<name>A0A451GER7_9GAMM</name>
<comment type="caution">
    <text evidence="14">The sequence shown here is derived from an EMBL/GenBank/DDBJ whole genome shotgun (WGS) entry which is preliminary data.</text>
</comment>
<keyword evidence="10 11" id="KW-0472">Membrane</keyword>
<dbReference type="InterPro" id="IPR027417">
    <property type="entry name" value="P-loop_NTPase"/>
</dbReference>
<feature type="domain" description="ABC transmembrane type-1" evidence="13">
    <location>
        <begin position="34"/>
        <end position="316"/>
    </location>
</feature>
<keyword evidence="4 11" id="KW-0812">Transmembrane</keyword>
<evidence type="ECO:0000256" key="8">
    <source>
        <dbReference type="ARBA" id="ARBA00022989"/>
    </source>
</evidence>
<evidence type="ECO:0000256" key="1">
    <source>
        <dbReference type="ARBA" id="ARBA00004651"/>
    </source>
</evidence>
<accession>A0A451GER7</accession>
<dbReference type="SUPFAM" id="SSF52540">
    <property type="entry name" value="P-loop containing nucleoside triphosphate hydrolases"/>
    <property type="match status" value="1"/>
</dbReference>
<evidence type="ECO:0000256" key="4">
    <source>
        <dbReference type="ARBA" id="ARBA00022692"/>
    </source>
</evidence>
<dbReference type="Gene3D" id="1.20.1560.10">
    <property type="entry name" value="ABC transporter type 1, transmembrane domain"/>
    <property type="match status" value="1"/>
</dbReference>
<reference evidence="14 15" key="1">
    <citation type="submission" date="2018-12" db="EMBL/GenBank/DDBJ databases">
        <authorList>
            <person name="Li A."/>
            <person name="Zhang M."/>
            <person name="Zhu H."/>
        </authorList>
    </citation>
    <scope>NUCLEOTIDE SEQUENCE [LARGE SCALE GENOMIC DNA]</scope>
    <source>
        <strain evidence="14 15">R04H25</strain>
    </source>
</reference>
<evidence type="ECO:0000256" key="5">
    <source>
        <dbReference type="ARBA" id="ARBA00022741"/>
    </source>
</evidence>
<keyword evidence="7" id="KW-1278">Translocase</keyword>
<evidence type="ECO:0000256" key="2">
    <source>
        <dbReference type="ARBA" id="ARBA00022448"/>
    </source>
</evidence>
<dbReference type="PANTHER" id="PTHR43394">
    <property type="entry name" value="ATP-DEPENDENT PERMEASE MDL1, MITOCHONDRIAL"/>
    <property type="match status" value="1"/>
</dbReference>
<dbReference type="InterPro" id="IPR017871">
    <property type="entry name" value="ABC_transporter-like_CS"/>
</dbReference>
<dbReference type="Proteomes" id="UP000288789">
    <property type="component" value="Unassembled WGS sequence"/>
</dbReference>
<feature type="transmembrane region" description="Helical" evidence="11">
    <location>
        <begin position="29"/>
        <end position="51"/>
    </location>
</feature>
<evidence type="ECO:0000256" key="6">
    <source>
        <dbReference type="ARBA" id="ARBA00022840"/>
    </source>
</evidence>
<keyword evidence="9" id="KW-0445">Lipid transport</keyword>
<keyword evidence="6 14" id="KW-0067">ATP-binding</keyword>
<keyword evidence="8 11" id="KW-1133">Transmembrane helix</keyword>
<dbReference type="InterPro" id="IPR039421">
    <property type="entry name" value="Type_1_exporter"/>
</dbReference>
<dbReference type="InterPro" id="IPR036640">
    <property type="entry name" value="ABC1_TM_sf"/>
</dbReference>
<keyword evidence="3" id="KW-1003">Cell membrane</keyword>
<comment type="subcellular location">
    <subcellularLocation>
        <location evidence="1">Cell membrane</location>
        <topology evidence="1">Multi-pass membrane protein</topology>
    </subcellularLocation>
</comment>
<dbReference type="FunFam" id="3.40.50.300:FF:000140">
    <property type="entry name" value="Lipid A export ATP-binding/permease protein MsbA"/>
    <property type="match status" value="1"/>
</dbReference>
<dbReference type="Pfam" id="PF00005">
    <property type="entry name" value="ABC_tran"/>
    <property type="match status" value="1"/>
</dbReference>
<dbReference type="OrthoDB" id="9782586at2"/>
<evidence type="ECO:0000259" key="13">
    <source>
        <dbReference type="PROSITE" id="PS50929"/>
    </source>
</evidence>
<dbReference type="CDD" id="cd18552">
    <property type="entry name" value="ABC_6TM_MsbA_like"/>
    <property type="match status" value="1"/>
</dbReference>
<evidence type="ECO:0000259" key="12">
    <source>
        <dbReference type="PROSITE" id="PS50893"/>
    </source>
</evidence>
<evidence type="ECO:0000313" key="15">
    <source>
        <dbReference type="Proteomes" id="UP000288789"/>
    </source>
</evidence>
<dbReference type="GO" id="GO:0015421">
    <property type="term" value="F:ABC-type oligopeptide transporter activity"/>
    <property type="evidence" value="ECO:0007669"/>
    <property type="project" value="TreeGrafter"/>
</dbReference>
<dbReference type="PANTHER" id="PTHR43394:SF1">
    <property type="entry name" value="ATP-BINDING CASSETTE SUB-FAMILY B MEMBER 10, MITOCHONDRIAL"/>
    <property type="match status" value="1"/>
</dbReference>
<dbReference type="AlphaFoldDB" id="A0A451GER7"/>
<dbReference type="PROSITE" id="PS50893">
    <property type="entry name" value="ABC_TRANSPORTER_2"/>
    <property type="match status" value="1"/>
</dbReference>
<dbReference type="InterPro" id="IPR011527">
    <property type="entry name" value="ABC1_TM_dom"/>
</dbReference>
<evidence type="ECO:0000256" key="3">
    <source>
        <dbReference type="ARBA" id="ARBA00022475"/>
    </source>
</evidence>
<organism evidence="14 15">
    <name type="scientific">Pseudidiomarina gelatinasegens</name>
    <dbReference type="NCBI Taxonomy" id="2487740"/>
    <lineage>
        <taxon>Bacteria</taxon>
        <taxon>Pseudomonadati</taxon>
        <taxon>Pseudomonadota</taxon>
        <taxon>Gammaproteobacteria</taxon>
        <taxon>Alteromonadales</taxon>
        <taxon>Idiomarinaceae</taxon>
        <taxon>Pseudidiomarina</taxon>
    </lineage>
</organism>
<dbReference type="GO" id="GO:0034040">
    <property type="term" value="F:ATPase-coupled lipid transmembrane transporter activity"/>
    <property type="evidence" value="ECO:0007669"/>
    <property type="project" value="InterPro"/>
</dbReference>
<proteinExistence type="predicted"/>
<dbReference type="EMBL" id="RSFE01000003">
    <property type="protein sequence ID" value="RWU11592.1"/>
    <property type="molecule type" value="Genomic_DNA"/>
</dbReference>
<protein>
    <submittedName>
        <fullName evidence="14">Lipid A export permease/ATP-binding protein MsbA</fullName>
    </submittedName>
</protein>